<evidence type="ECO:0000256" key="1">
    <source>
        <dbReference type="ARBA" id="ARBA00001946"/>
    </source>
</evidence>
<dbReference type="Gene3D" id="3.30.460.10">
    <property type="entry name" value="Beta Polymerase, domain 2"/>
    <property type="match status" value="1"/>
</dbReference>
<dbReference type="CDD" id="cd05403">
    <property type="entry name" value="NT_KNTase_like"/>
    <property type="match status" value="1"/>
</dbReference>
<dbReference type="SUPFAM" id="SSF81301">
    <property type="entry name" value="Nucleotidyltransferase"/>
    <property type="match status" value="1"/>
</dbReference>
<dbReference type="PANTHER" id="PTHR33571">
    <property type="entry name" value="SSL8005 PROTEIN"/>
    <property type="match status" value="1"/>
</dbReference>
<keyword evidence="5" id="KW-0479">Metal-binding</keyword>
<keyword evidence="7" id="KW-0067">ATP-binding</keyword>
<dbReference type="Pfam" id="PF01909">
    <property type="entry name" value="NTP_transf_2"/>
    <property type="match status" value="1"/>
</dbReference>
<evidence type="ECO:0000256" key="9">
    <source>
        <dbReference type="ARBA" id="ARBA00038276"/>
    </source>
</evidence>
<evidence type="ECO:0000256" key="7">
    <source>
        <dbReference type="ARBA" id="ARBA00022840"/>
    </source>
</evidence>
<keyword evidence="4" id="KW-0548">Nucleotidyltransferase</keyword>
<evidence type="ECO:0000256" key="5">
    <source>
        <dbReference type="ARBA" id="ARBA00022723"/>
    </source>
</evidence>
<evidence type="ECO:0000256" key="3">
    <source>
        <dbReference type="ARBA" id="ARBA00022679"/>
    </source>
</evidence>
<accession>A0A2K8YWL6</accession>
<evidence type="ECO:0000256" key="2">
    <source>
        <dbReference type="ARBA" id="ARBA00022649"/>
    </source>
</evidence>
<gene>
    <name evidence="11" type="ORF">CWM47_08965</name>
</gene>
<keyword evidence="3 11" id="KW-0808">Transferase</keyword>
<keyword evidence="8" id="KW-0460">Magnesium</keyword>
<organism evidence="11 12">
    <name type="scientific">Spirosoma pollinicola</name>
    <dbReference type="NCBI Taxonomy" id="2057025"/>
    <lineage>
        <taxon>Bacteria</taxon>
        <taxon>Pseudomonadati</taxon>
        <taxon>Bacteroidota</taxon>
        <taxon>Cytophagia</taxon>
        <taxon>Cytophagales</taxon>
        <taxon>Cytophagaceae</taxon>
        <taxon>Spirosoma</taxon>
    </lineage>
</organism>
<reference evidence="11 12" key="1">
    <citation type="submission" date="2017-11" db="EMBL/GenBank/DDBJ databases">
        <title>Taxonomic description and genome sequences of Spirosoma HA7 sp. nov., isolated from pollen microhabitat of Corylus avellana.</title>
        <authorList>
            <person name="Ambika Manirajan B."/>
            <person name="Suarez C."/>
            <person name="Ratering S."/>
            <person name="Geissler-Plaum R."/>
            <person name="Cardinale M."/>
            <person name="Sylvia S."/>
        </authorList>
    </citation>
    <scope>NUCLEOTIDE SEQUENCE [LARGE SCALE GENOMIC DNA]</scope>
    <source>
        <strain evidence="11 12">HA7</strain>
    </source>
</reference>
<protein>
    <submittedName>
        <fullName evidence="11">Nucleotidyltransferase</fullName>
    </submittedName>
</protein>
<evidence type="ECO:0000259" key="10">
    <source>
        <dbReference type="Pfam" id="PF01909"/>
    </source>
</evidence>
<comment type="cofactor">
    <cofactor evidence="1">
        <name>Mg(2+)</name>
        <dbReference type="ChEBI" id="CHEBI:18420"/>
    </cofactor>
</comment>
<dbReference type="PANTHER" id="PTHR33571:SF12">
    <property type="entry name" value="BSL3053 PROTEIN"/>
    <property type="match status" value="1"/>
</dbReference>
<dbReference type="InterPro" id="IPR052038">
    <property type="entry name" value="Type-VII_TA_antitoxin"/>
</dbReference>
<keyword evidence="12" id="KW-1185">Reference proteome</keyword>
<dbReference type="EMBL" id="CP025096">
    <property type="protein sequence ID" value="AUD01938.1"/>
    <property type="molecule type" value="Genomic_DNA"/>
</dbReference>
<dbReference type="Proteomes" id="UP000232883">
    <property type="component" value="Chromosome"/>
</dbReference>
<proteinExistence type="inferred from homology"/>
<name>A0A2K8YWL6_9BACT</name>
<dbReference type="InterPro" id="IPR043519">
    <property type="entry name" value="NT_sf"/>
</dbReference>
<keyword evidence="2" id="KW-1277">Toxin-antitoxin system</keyword>
<dbReference type="AlphaFoldDB" id="A0A2K8YWL6"/>
<sequence>MPLDEELANTLRYYFVHQPVKRAYVFGSVARGEATSQSDIDVLVEFDKGATLFDQARMSWQLEDCLHRKVDVIAESGLSHHIRPFIYRDRILVYEK</sequence>
<dbReference type="GO" id="GO:0005524">
    <property type="term" value="F:ATP binding"/>
    <property type="evidence" value="ECO:0007669"/>
    <property type="project" value="UniProtKB-KW"/>
</dbReference>
<keyword evidence="6" id="KW-0547">Nucleotide-binding</keyword>
<evidence type="ECO:0000256" key="4">
    <source>
        <dbReference type="ARBA" id="ARBA00022695"/>
    </source>
</evidence>
<feature type="domain" description="Polymerase nucleotidyl transferase" evidence="10">
    <location>
        <begin position="18"/>
        <end position="92"/>
    </location>
</feature>
<dbReference type="KEGG" id="spir:CWM47_08965"/>
<evidence type="ECO:0000313" key="11">
    <source>
        <dbReference type="EMBL" id="AUD01938.1"/>
    </source>
</evidence>
<evidence type="ECO:0000313" key="12">
    <source>
        <dbReference type="Proteomes" id="UP000232883"/>
    </source>
</evidence>
<dbReference type="RefSeq" id="WP_100987658.1">
    <property type="nucleotide sequence ID" value="NZ_CP025096.1"/>
</dbReference>
<dbReference type="InterPro" id="IPR002934">
    <property type="entry name" value="Polymerase_NTP_transf_dom"/>
</dbReference>
<dbReference type="GO" id="GO:0016779">
    <property type="term" value="F:nucleotidyltransferase activity"/>
    <property type="evidence" value="ECO:0007669"/>
    <property type="project" value="UniProtKB-KW"/>
</dbReference>
<dbReference type="OrthoDB" id="798692at2"/>
<evidence type="ECO:0000256" key="8">
    <source>
        <dbReference type="ARBA" id="ARBA00022842"/>
    </source>
</evidence>
<evidence type="ECO:0000256" key="6">
    <source>
        <dbReference type="ARBA" id="ARBA00022741"/>
    </source>
</evidence>
<comment type="similarity">
    <text evidence="9">Belongs to the MntA antitoxin family.</text>
</comment>
<dbReference type="GO" id="GO:0046872">
    <property type="term" value="F:metal ion binding"/>
    <property type="evidence" value="ECO:0007669"/>
    <property type="project" value="UniProtKB-KW"/>
</dbReference>